<comment type="subcellular location">
    <subcellularLocation>
        <location evidence="6">Cell membrane</location>
        <topology evidence="6">Peripheral membrane protein</topology>
    </subcellularLocation>
</comment>
<dbReference type="InterPro" id="IPR018752">
    <property type="entry name" value="DabA"/>
</dbReference>
<dbReference type="GO" id="GO:0005886">
    <property type="term" value="C:plasma membrane"/>
    <property type="evidence" value="ECO:0007669"/>
    <property type="project" value="UniProtKB-SubCell"/>
</dbReference>
<accession>A0A1W1I2E8</accession>
<evidence type="ECO:0000256" key="4">
    <source>
        <dbReference type="ARBA" id="ARBA00022833"/>
    </source>
</evidence>
<dbReference type="STRING" id="1325564.NSJP_0995"/>
<sequence>MEPVDQAPDIEARRMELRGVVRLAGEVIAQYWPMRTFVHHNPLHSLEYLPFEETVRRGKQFMGGSGYLSGELYRQYVRSGRIRVEHLDDVIRPLTQNARVAVGPRTVSHGEVLRACLTGGLGSPSVEPLDSQLPDPSHALIDRLAARLESVLTYPDLLTRIRTIAEADEASLGRWLTLSHWCDDTLGTQIVRQINEQLIKWCEAFLDEGHATWAMPEREKGLYQAWKTIAAHEWSPCGIADSGRKIAALPDYPEDALLESLDRLGIPSELRQDYLSLQLTALPGWAGFIKWRGEERDYPWQQAYPAGLVKFLAIRLWYARELVQKACRTELGIDGRYAAVTDYMRSHPNEYYLRKQRVAGRLPALYAEEVDRLAHQRGRGWQAVLDRYQIEVVPRQAAAARRGAARTLLALARSLELDPEHLAATDSDALKQLVDWIEAFPEPTHGPVWLKALEASYQHSLLGQLRSRTTGTDSAAQIRPYSQSVYCIDVRSEPFRRHLESTGAHDTYGFAGFFAAFIRFRAWDKEHDTEQFPVIMRAKNEVREIPRSYLDHKVSTHEARTKWVHAGHTLLHDLKENVVTPYVMVESLGWVYAIPIFGKTLWPSLYRRWTSWLRRLFVPSIATTLTVGKMAPDETAEMVAAQQQARIRAALEEHTGLRKSRITPVLVEGLRQRSLSGTGETDQMLLDAAAQAGLTAETVDRLVGLLQRQYGISARAASHQRERITRTGFTLDEQVLTVDTALRMMGLTKNFARLVLFCAHGSTSENNPYESALDCGACGGNEGKPNARVLAMMANNRTVRERLAKNGLDIPADTHFLAGQMDTTTDQVTLFDLEDVPPTHRADLARLQEDLQEAAELTSQERCARFPDLEPPLVGQQAVAHVQQRSADWSQVRPEWGLSGNTAIIFGRRELTKGLDLDGRVFLHSYDYREDPSNRLLEVLLTAPQVVAQWINMEHYFSITDNEVYGSGSKIYHNVVGRLGIMSGPWSDLRLGLARQTVMNGERPYHEPMRLLTIIEAPRERIDKLIGRHEVLQHFYHNEWVHLVALDPQDAVWYRYRPTGGWQRIE</sequence>
<dbReference type="PANTHER" id="PTHR38344:SF1">
    <property type="entry name" value="INORGANIC CARBON TRANSPORTER SUBUNIT DABA-RELATED"/>
    <property type="match status" value="1"/>
</dbReference>
<evidence type="ECO:0000313" key="8">
    <source>
        <dbReference type="Proteomes" id="UP000192042"/>
    </source>
</evidence>
<dbReference type="GO" id="GO:0008270">
    <property type="term" value="F:zinc ion binding"/>
    <property type="evidence" value="ECO:0007669"/>
    <property type="project" value="UniProtKB-UniRule"/>
</dbReference>
<proteinExistence type="inferred from homology"/>
<dbReference type="Pfam" id="PF10070">
    <property type="entry name" value="DabA"/>
    <property type="match status" value="1"/>
</dbReference>
<evidence type="ECO:0000256" key="5">
    <source>
        <dbReference type="ARBA" id="ARBA00023136"/>
    </source>
</evidence>
<dbReference type="PANTHER" id="PTHR38344">
    <property type="entry name" value="UPF0753 PROTEIN AQ_863"/>
    <property type="match status" value="1"/>
</dbReference>
<name>A0A1W1I2E8_9BACT</name>
<dbReference type="AlphaFoldDB" id="A0A1W1I2E8"/>
<comment type="function">
    <text evidence="6">Part of an energy-coupled inorganic carbon pump.</text>
</comment>
<dbReference type="KEGG" id="nja:NSJP_0995"/>
<keyword evidence="4 6" id="KW-0862">Zinc</keyword>
<comment type="cofactor">
    <cofactor evidence="6">
        <name>Zn(2+)</name>
        <dbReference type="ChEBI" id="CHEBI:29105"/>
    </cofactor>
</comment>
<dbReference type="HAMAP" id="MF_01871">
    <property type="entry name" value="DabA"/>
    <property type="match status" value="1"/>
</dbReference>
<feature type="binding site" evidence="6">
    <location>
        <position position="760"/>
    </location>
    <ligand>
        <name>Zn(2+)</name>
        <dbReference type="ChEBI" id="CHEBI:29105"/>
    </ligand>
</feature>
<feature type="binding site" evidence="6">
    <location>
        <position position="487"/>
    </location>
    <ligand>
        <name>Zn(2+)</name>
        <dbReference type="ChEBI" id="CHEBI:29105"/>
    </ligand>
</feature>
<keyword evidence="5 6" id="KW-0472">Membrane</keyword>
<keyword evidence="1 6" id="KW-0813">Transport</keyword>
<evidence type="ECO:0000313" key="7">
    <source>
        <dbReference type="EMBL" id="SLM47167.1"/>
    </source>
</evidence>
<keyword evidence="3 6" id="KW-0479">Metal-binding</keyword>
<keyword evidence="8" id="KW-1185">Reference proteome</keyword>
<reference evidence="7 8" key="1">
    <citation type="submission" date="2017-03" db="EMBL/GenBank/DDBJ databases">
        <authorList>
            <person name="Afonso C.L."/>
            <person name="Miller P.J."/>
            <person name="Scott M.A."/>
            <person name="Spackman E."/>
            <person name="Goraichik I."/>
            <person name="Dimitrov K.M."/>
            <person name="Suarez D.L."/>
            <person name="Swayne D.E."/>
        </authorList>
    </citation>
    <scope>NUCLEOTIDE SEQUENCE [LARGE SCALE GENOMIC DNA]</scope>
    <source>
        <strain evidence="7">Genome sequencing of Nitrospira japonica strain NJ11</strain>
    </source>
</reference>
<gene>
    <name evidence="6" type="primary">dabA</name>
    <name evidence="7" type="ORF">NSJP_0995</name>
</gene>
<evidence type="ECO:0000256" key="6">
    <source>
        <dbReference type="HAMAP-Rule" id="MF_01871"/>
    </source>
</evidence>
<organism evidence="7 8">
    <name type="scientific">Nitrospira japonica</name>
    <dbReference type="NCBI Taxonomy" id="1325564"/>
    <lineage>
        <taxon>Bacteria</taxon>
        <taxon>Pseudomonadati</taxon>
        <taxon>Nitrospirota</taxon>
        <taxon>Nitrospiria</taxon>
        <taxon>Nitrospirales</taxon>
        <taxon>Nitrospiraceae</taxon>
        <taxon>Nitrospira</taxon>
    </lineage>
</organism>
<feature type="binding site" evidence="6">
    <location>
        <position position="775"/>
    </location>
    <ligand>
        <name>Zn(2+)</name>
        <dbReference type="ChEBI" id="CHEBI:29105"/>
    </ligand>
</feature>
<evidence type="ECO:0000256" key="2">
    <source>
        <dbReference type="ARBA" id="ARBA00022475"/>
    </source>
</evidence>
<comment type="similarity">
    <text evidence="6">Belongs to the inorganic carbon transporter (TC 9.A.2) DabA family.</text>
</comment>
<protein>
    <recommendedName>
        <fullName evidence="6">Probable inorganic carbon transporter subunit DabA</fullName>
    </recommendedName>
</protein>
<comment type="subunit">
    <text evidence="6">Forms a complex with DabB.</text>
</comment>
<evidence type="ECO:0000256" key="3">
    <source>
        <dbReference type="ARBA" id="ARBA00022723"/>
    </source>
</evidence>
<dbReference type="Proteomes" id="UP000192042">
    <property type="component" value="Chromosome I"/>
</dbReference>
<dbReference type="RefSeq" id="WP_172834161.1">
    <property type="nucleotide sequence ID" value="NZ_LT828648.1"/>
</dbReference>
<keyword evidence="2 6" id="KW-1003">Cell membrane</keyword>
<dbReference type="EMBL" id="LT828648">
    <property type="protein sequence ID" value="SLM47167.1"/>
    <property type="molecule type" value="Genomic_DNA"/>
</dbReference>
<feature type="binding site" evidence="6">
    <location>
        <position position="489"/>
    </location>
    <ligand>
        <name>Zn(2+)</name>
        <dbReference type="ChEBI" id="CHEBI:29105"/>
    </ligand>
</feature>
<evidence type="ECO:0000256" key="1">
    <source>
        <dbReference type="ARBA" id="ARBA00022448"/>
    </source>
</evidence>